<dbReference type="GeneID" id="27898297"/>
<accession>M3D7H8</accession>
<dbReference type="EMBL" id="KB456262">
    <property type="protein sequence ID" value="EMF14135.1"/>
    <property type="molecule type" value="Genomic_DNA"/>
</dbReference>
<dbReference type="HOGENOM" id="CLU_2135101_0_0_1"/>
<sequence length="113" mass="12338">MGDAGDSRANGHGASIQRVPGIEVSSCTCVVSQRMQRYFDDELPSTEVDKRQDIENVRDQMKAAPALGKRFLLLRTPRSTRTSPTIGTLVVTLSPEDVVIKPKALEKRAGEAN</sequence>
<keyword evidence="2" id="KW-1185">Reference proteome</keyword>
<evidence type="ECO:0000313" key="2">
    <source>
        <dbReference type="Proteomes" id="UP000016931"/>
    </source>
</evidence>
<organism evidence="1 2">
    <name type="scientific">Sphaerulina musiva (strain SO2202)</name>
    <name type="common">Poplar stem canker fungus</name>
    <name type="synonym">Septoria musiva</name>
    <dbReference type="NCBI Taxonomy" id="692275"/>
    <lineage>
        <taxon>Eukaryota</taxon>
        <taxon>Fungi</taxon>
        <taxon>Dikarya</taxon>
        <taxon>Ascomycota</taxon>
        <taxon>Pezizomycotina</taxon>
        <taxon>Dothideomycetes</taxon>
        <taxon>Dothideomycetidae</taxon>
        <taxon>Mycosphaerellales</taxon>
        <taxon>Mycosphaerellaceae</taxon>
        <taxon>Sphaerulina</taxon>
    </lineage>
</organism>
<proteinExistence type="predicted"/>
<dbReference type="eggNOG" id="ENOG502SKYK">
    <property type="taxonomic scope" value="Eukaryota"/>
</dbReference>
<reference evidence="1 2" key="1">
    <citation type="journal article" date="2012" name="PLoS Pathog.">
        <title>Diverse lifestyles and strategies of plant pathogenesis encoded in the genomes of eighteen Dothideomycetes fungi.</title>
        <authorList>
            <person name="Ohm R.A."/>
            <person name="Feau N."/>
            <person name="Henrissat B."/>
            <person name="Schoch C.L."/>
            <person name="Horwitz B.A."/>
            <person name="Barry K.W."/>
            <person name="Condon B.J."/>
            <person name="Copeland A.C."/>
            <person name="Dhillon B."/>
            <person name="Glaser F."/>
            <person name="Hesse C.N."/>
            <person name="Kosti I."/>
            <person name="LaButti K."/>
            <person name="Lindquist E.A."/>
            <person name="Lucas S."/>
            <person name="Salamov A.A."/>
            <person name="Bradshaw R.E."/>
            <person name="Ciuffetti L."/>
            <person name="Hamelin R.C."/>
            <person name="Kema G.H.J."/>
            <person name="Lawrence C."/>
            <person name="Scott J.A."/>
            <person name="Spatafora J.W."/>
            <person name="Turgeon B.G."/>
            <person name="de Wit P.J.G.M."/>
            <person name="Zhong S."/>
            <person name="Goodwin S.B."/>
            <person name="Grigoriev I.V."/>
        </authorList>
    </citation>
    <scope>NUCLEOTIDE SEQUENCE [LARGE SCALE GENOMIC DNA]</scope>
    <source>
        <strain evidence="1 2">SO2202</strain>
    </source>
</reference>
<dbReference type="OrthoDB" id="202840at2759"/>
<dbReference type="AlphaFoldDB" id="M3D7H8"/>
<gene>
    <name evidence="1" type="ORF">SEPMUDRAFT_115423</name>
</gene>
<dbReference type="RefSeq" id="XP_016762256.1">
    <property type="nucleotide sequence ID" value="XM_016901160.1"/>
</dbReference>
<name>M3D7H8_SPHMS</name>
<dbReference type="Proteomes" id="UP000016931">
    <property type="component" value="Unassembled WGS sequence"/>
</dbReference>
<evidence type="ECO:0000313" key="1">
    <source>
        <dbReference type="EMBL" id="EMF14135.1"/>
    </source>
</evidence>
<protein>
    <submittedName>
        <fullName evidence="1">Uncharacterized protein</fullName>
    </submittedName>
</protein>